<keyword evidence="5 7" id="KW-1133">Transmembrane helix</keyword>
<evidence type="ECO:0000313" key="9">
    <source>
        <dbReference type="EMBL" id="MCZ4093881.1"/>
    </source>
</evidence>
<dbReference type="RefSeq" id="WP_269282962.1">
    <property type="nucleotide sequence ID" value="NZ_JAPVOI010000004.1"/>
</dbReference>
<name>A0ABT4KL40_9HYPH</name>
<evidence type="ECO:0000256" key="6">
    <source>
        <dbReference type="ARBA" id="ARBA00023136"/>
    </source>
</evidence>
<keyword evidence="10" id="KW-1185">Reference proteome</keyword>
<evidence type="ECO:0000313" key="10">
    <source>
        <dbReference type="Proteomes" id="UP001079430"/>
    </source>
</evidence>
<dbReference type="PANTHER" id="PTHR33452:SF1">
    <property type="entry name" value="INNER MEMBRANE PROTEIN YPHA-RELATED"/>
    <property type="match status" value="1"/>
</dbReference>
<comment type="subcellular location">
    <subcellularLocation>
        <location evidence="1">Cell membrane</location>
        <topology evidence="1">Multi-pass membrane protein</topology>
    </subcellularLocation>
</comment>
<dbReference type="Pfam" id="PF07681">
    <property type="entry name" value="DoxX"/>
    <property type="match status" value="1"/>
</dbReference>
<evidence type="ECO:0000313" key="8">
    <source>
        <dbReference type="EMBL" id="MCZ4092505.1"/>
    </source>
</evidence>
<evidence type="ECO:0000256" key="1">
    <source>
        <dbReference type="ARBA" id="ARBA00004651"/>
    </source>
</evidence>
<evidence type="ECO:0000256" key="3">
    <source>
        <dbReference type="ARBA" id="ARBA00022475"/>
    </source>
</evidence>
<feature type="transmembrane region" description="Helical" evidence="7">
    <location>
        <begin position="63"/>
        <end position="83"/>
    </location>
</feature>
<feature type="transmembrane region" description="Helical" evidence="7">
    <location>
        <begin position="121"/>
        <end position="140"/>
    </location>
</feature>
<dbReference type="Proteomes" id="UP001079430">
    <property type="component" value="Unassembled WGS sequence"/>
</dbReference>
<keyword evidence="3" id="KW-1003">Cell membrane</keyword>
<dbReference type="EMBL" id="JAPVOI010000006">
    <property type="protein sequence ID" value="MCZ4093881.1"/>
    <property type="molecule type" value="Genomic_DNA"/>
</dbReference>
<reference evidence="8" key="1">
    <citation type="submission" date="2022-10" db="EMBL/GenBank/DDBJ databases">
        <title>Whole genome sequencing of three plant growth promoting bacteria isolated from Vachellia tortilis subsp. raddiana in Morocco.</title>
        <authorList>
            <person name="Hnini M."/>
            <person name="Zouagui R."/>
            <person name="Zouagui H."/>
            <person name="Chemao Elfihri M.-W."/>
            <person name="Ibrahimi A."/>
            <person name="Sbabou L."/>
            <person name="Aurag J."/>
        </authorList>
    </citation>
    <scope>NUCLEOTIDE SEQUENCE</scope>
    <source>
        <strain evidence="8">LMR678</strain>
    </source>
</reference>
<dbReference type="EMBL" id="JAPVOI010000004">
    <property type="protein sequence ID" value="MCZ4092505.1"/>
    <property type="molecule type" value="Genomic_DNA"/>
</dbReference>
<comment type="similarity">
    <text evidence="2">Belongs to the DoxX family.</text>
</comment>
<protein>
    <submittedName>
        <fullName evidence="8">DoxX family protein</fullName>
    </submittedName>
</protein>
<keyword evidence="6 7" id="KW-0472">Membrane</keyword>
<evidence type="ECO:0000256" key="7">
    <source>
        <dbReference type="SAM" id="Phobius"/>
    </source>
</evidence>
<gene>
    <name evidence="8" type="ORF">O3W52_21260</name>
    <name evidence="9" type="ORF">O3W52_29560</name>
</gene>
<comment type="caution">
    <text evidence="8">The sequence shown here is derived from an EMBL/GenBank/DDBJ whole genome shotgun (WGS) entry which is preliminary data.</text>
</comment>
<evidence type="ECO:0000256" key="4">
    <source>
        <dbReference type="ARBA" id="ARBA00022692"/>
    </source>
</evidence>
<dbReference type="InterPro" id="IPR032808">
    <property type="entry name" value="DoxX"/>
</dbReference>
<keyword evidence="4 7" id="KW-0812">Transmembrane</keyword>
<proteinExistence type="inferred from homology"/>
<organism evidence="8 10">
    <name type="scientific">Sinorhizobium psoraleae</name>
    <dbReference type="NCBI Taxonomy" id="520838"/>
    <lineage>
        <taxon>Bacteria</taxon>
        <taxon>Pseudomonadati</taxon>
        <taxon>Pseudomonadota</taxon>
        <taxon>Alphaproteobacteria</taxon>
        <taxon>Hyphomicrobiales</taxon>
        <taxon>Rhizobiaceae</taxon>
        <taxon>Sinorhizobium/Ensifer group</taxon>
        <taxon>Sinorhizobium</taxon>
    </lineage>
</organism>
<evidence type="ECO:0000256" key="5">
    <source>
        <dbReference type="ARBA" id="ARBA00022989"/>
    </source>
</evidence>
<dbReference type="InterPro" id="IPR051907">
    <property type="entry name" value="DoxX-like_oxidoreductase"/>
</dbReference>
<evidence type="ECO:0000256" key="2">
    <source>
        <dbReference type="ARBA" id="ARBA00006679"/>
    </source>
</evidence>
<sequence length="146" mass="15270">MTYTSTSSASTSLTQAKQADYAALLLRTTMGVLFLLHGGLKLFVFTPAGTVGFFQSLGLPGPLAYVTIAAEILGGFALIAGVYTRWVSLALVPVIVGAGVFAHASSGFFFSNEGGGWEFLLFWTVALLVQALLGGGVYSLTKHASR</sequence>
<feature type="transmembrane region" description="Helical" evidence="7">
    <location>
        <begin position="90"/>
        <end position="109"/>
    </location>
</feature>
<feature type="transmembrane region" description="Helical" evidence="7">
    <location>
        <begin position="21"/>
        <end position="43"/>
    </location>
</feature>
<dbReference type="PANTHER" id="PTHR33452">
    <property type="entry name" value="OXIDOREDUCTASE CATD-RELATED"/>
    <property type="match status" value="1"/>
</dbReference>
<accession>A0ABT4KL40</accession>